<proteinExistence type="predicted"/>
<feature type="chain" id="PRO_5038371517" evidence="1">
    <location>
        <begin position="26"/>
        <end position="218"/>
    </location>
</feature>
<dbReference type="Pfam" id="PF13472">
    <property type="entry name" value="Lipase_GDSL_2"/>
    <property type="match status" value="1"/>
</dbReference>
<dbReference type="SUPFAM" id="SSF52266">
    <property type="entry name" value="SGNH hydrolase"/>
    <property type="match status" value="1"/>
</dbReference>
<dbReference type="Proteomes" id="UP000470470">
    <property type="component" value="Unassembled WGS sequence"/>
</dbReference>
<evidence type="ECO:0000313" key="3">
    <source>
        <dbReference type="EMBL" id="NEL54500.1"/>
    </source>
</evidence>
<evidence type="ECO:0000313" key="4">
    <source>
        <dbReference type="Proteomes" id="UP000470470"/>
    </source>
</evidence>
<dbReference type="InterPro" id="IPR036514">
    <property type="entry name" value="SGNH_hydro_sf"/>
</dbReference>
<dbReference type="AlphaFoldDB" id="A0A7K3WFJ9"/>
<organism evidence="3 4">
    <name type="scientific">Goekera deserti</name>
    <dbReference type="NCBI Taxonomy" id="2497753"/>
    <lineage>
        <taxon>Bacteria</taxon>
        <taxon>Bacillati</taxon>
        <taxon>Actinomycetota</taxon>
        <taxon>Actinomycetes</taxon>
        <taxon>Geodermatophilales</taxon>
        <taxon>Geodermatophilaceae</taxon>
        <taxon>Goekera</taxon>
    </lineage>
</organism>
<sequence>MTGRTSALGCLLALVLLAGCSPARTGTPAAATTAAATTTAPAPLRVVAVGDSITEADSPDFDDGLIGPGSWAWTATGDGVDVLGGWAHGGATSADMAAGVGPMDADVLVVMAGNNDVDDGVPVADVVANVRQVVVRAGVPRVVLSAAAPEDGYGPQLTRLDAALQGLAGREGWQWVDPMTDVRGPDGGWVTGTSPDGVHPDVEAARVVGRALRAALTG</sequence>
<reference evidence="3 4" key="1">
    <citation type="submission" date="2020-02" db="EMBL/GenBank/DDBJ databases">
        <title>The whole genome sequence of CPCC 205119.</title>
        <authorList>
            <person name="Jiang Z."/>
        </authorList>
    </citation>
    <scope>NUCLEOTIDE SEQUENCE [LARGE SCALE GENOMIC DNA]</scope>
    <source>
        <strain evidence="3 4">CPCC 205119</strain>
    </source>
</reference>
<evidence type="ECO:0000256" key="1">
    <source>
        <dbReference type="SAM" id="SignalP"/>
    </source>
</evidence>
<dbReference type="PROSITE" id="PS51257">
    <property type="entry name" value="PROKAR_LIPOPROTEIN"/>
    <property type="match status" value="1"/>
</dbReference>
<accession>A0A7K3WFJ9</accession>
<protein>
    <submittedName>
        <fullName evidence="3">SGNH/GDSL hydrolase family protein</fullName>
    </submittedName>
</protein>
<keyword evidence="3" id="KW-0378">Hydrolase</keyword>
<dbReference type="EMBL" id="JAAGWK010000014">
    <property type="protein sequence ID" value="NEL54500.1"/>
    <property type="molecule type" value="Genomic_DNA"/>
</dbReference>
<dbReference type="RefSeq" id="WP_162392295.1">
    <property type="nucleotide sequence ID" value="NZ_JAABOZ010000001.1"/>
</dbReference>
<dbReference type="Gene3D" id="3.40.50.1110">
    <property type="entry name" value="SGNH hydrolase"/>
    <property type="match status" value="1"/>
</dbReference>
<evidence type="ECO:0000259" key="2">
    <source>
        <dbReference type="Pfam" id="PF13472"/>
    </source>
</evidence>
<feature type="domain" description="SGNH hydrolase-type esterase" evidence="2">
    <location>
        <begin position="48"/>
        <end position="206"/>
    </location>
</feature>
<keyword evidence="1" id="KW-0732">Signal</keyword>
<dbReference type="GO" id="GO:0016787">
    <property type="term" value="F:hydrolase activity"/>
    <property type="evidence" value="ECO:0007669"/>
    <property type="project" value="UniProtKB-KW"/>
</dbReference>
<comment type="caution">
    <text evidence="3">The sequence shown here is derived from an EMBL/GenBank/DDBJ whole genome shotgun (WGS) entry which is preliminary data.</text>
</comment>
<dbReference type="CDD" id="cd00229">
    <property type="entry name" value="SGNH_hydrolase"/>
    <property type="match status" value="1"/>
</dbReference>
<dbReference type="InterPro" id="IPR013830">
    <property type="entry name" value="SGNH_hydro"/>
</dbReference>
<feature type="signal peptide" evidence="1">
    <location>
        <begin position="1"/>
        <end position="25"/>
    </location>
</feature>
<keyword evidence="4" id="KW-1185">Reference proteome</keyword>
<name>A0A7K3WFJ9_9ACTN</name>
<gene>
    <name evidence="3" type="ORF">G1H19_10860</name>
</gene>